<comment type="caution">
    <text evidence="8">The sequence shown here is derived from an EMBL/GenBank/DDBJ whole genome shotgun (WGS) entry which is preliminary data.</text>
</comment>
<gene>
    <name evidence="8" type="ORF">OXX778_LOCUS5897</name>
</gene>
<dbReference type="PANTHER" id="PTHR13439:SF0">
    <property type="entry name" value="TOPOISOMERASE I DAMAGE AFFECTED PROTEIN 4"/>
    <property type="match status" value="1"/>
</dbReference>
<dbReference type="InterPro" id="IPR050846">
    <property type="entry name" value="TLCD"/>
</dbReference>
<sequence length="248" mass="29247">MYLEGDYQFLNYTFIFSLLYMVSFQLLGKCWTKFDKLDKAVQIEFASRIVSAVHAGVVCLRGAHVFFTDENIFNNKLMYTSETLSLTYHIALGYFIYDFFLILYYYNEIFDFVFMIHHIVSVTGCYISLKYGYFALLLVVRCLSELSTVFVNTGWMLLNLKMTNSKLYYLNGLFLFVSFCLVRIYPIVPHWNIYFYEYTTMDLWNNIPTLWKAIFGGFSGALDVLNVYWFYRIGSMIHQAVYGSKKID</sequence>
<comment type="subcellular location">
    <subcellularLocation>
        <location evidence="1">Membrane</location>
        <topology evidence="1">Multi-pass membrane protein</topology>
    </subcellularLocation>
</comment>
<keyword evidence="2 5" id="KW-0812">Transmembrane</keyword>
<keyword evidence="3 6" id="KW-1133">Transmembrane helix</keyword>
<feature type="transmembrane region" description="Helical" evidence="6">
    <location>
        <begin position="167"/>
        <end position="188"/>
    </location>
</feature>
<evidence type="ECO:0000313" key="8">
    <source>
        <dbReference type="EMBL" id="CAF0789553.1"/>
    </source>
</evidence>
<evidence type="ECO:0000259" key="7">
    <source>
        <dbReference type="PROSITE" id="PS50922"/>
    </source>
</evidence>
<evidence type="ECO:0000313" key="9">
    <source>
        <dbReference type="Proteomes" id="UP000663879"/>
    </source>
</evidence>
<accession>A0A813S3C6</accession>
<feature type="transmembrane region" description="Helical" evidence="6">
    <location>
        <begin position="12"/>
        <end position="28"/>
    </location>
</feature>
<evidence type="ECO:0000256" key="3">
    <source>
        <dbReference type="ARBA" id="ARBA00022989"/>
    </source>
</evidence>
<reference evidence="8" key="1">
    <citation type="submission" date="2021-02" db="EMBL/GenBank/DDBJ databases">
        <authorList>
            <person name="Nowell W R."/>
        </authorList>
    </citation>
    <scope>NUCLEOTIDE SEQUENCE</scope>
    <source>
        <strain evidence="8">Ploen Becks lab</strain>
    </source>
</reference>
<evidence type="ECO:0000256" key="5">
    <source>
        <dbReference type="PROSITE-ProRule" id="PRU00205"/>
    </source>
</evidence>
<protein>
    <recommendedName>
        <fullName evidence="7">TLC domain-containing protein</fullName>
    </recommendedName>
</protein>
<dbReference type="GO" id="GO:0016020">
    <property type="term" value="C:membrane"/>
    <property type="evidence" value="ECO:0007669"/>
    <property type="project" value="UniProtKB-SubCell"/>
</dbReference>
<dbReference type="Pfam" id="PF03798">
    <property type="entry name" value="TRAM_LAG1_CLN8"/>
    <property type="match status" value="1"/>
</dbReference>
<feature type="transmembrane region" description="Helical" evidence="6">
    <location>
        <begin position="112"/>
        <end position="129"/>
    </location>
</feature>
<dbReference type="OrthoDB" id="10266980at2759"/>
<keyword evidence="4 5" id="KW-0472">Membrane</keyword>
<dbReference type="PANTHER" id="PTHR13439">
    <property type="entry name" value="CT120 PROTEIN"/>
    <property type="match status" value="1"/>
</dbReference>
<name>A0A813S3C6_9BILA</name>
<dbReference type="Proteomes" id="UP000663879">
    <property type="component" value="Unassembled WGS sequence"/>
</dbReference>
<feature type="transmembrane region" description="Helical" evidence="6">
    <location>
        <begin position="208"/>
        <end position="231"/>
    </location>
</feature>
<dbReference type="SMART" id="SM00724">
    <property type="entry name" value="TLC"/>
    <property type="match status" value="1"/>
</dbReference>
<feature type="transmembrane region" description="Helical" evidence="6">
    <location>
        <begin position="87"/>
        <end position="105"/>
    </location>
</feature>
<keyword evidence="9" id="KW-1185">Reference proteome</keyword>
<dbReference type="GO" id="GO:0005783">
    <property type="term" value="C:endoplasmic reticulum"/>
    <property type="evidence" value="ECO:0007669"/>
    <property type="project" value="TreeGrafter"/>
</dbReference>
<evidence type="ECO:0000256" key="2">
    <source>
        <dbReference type="ARBA" id="ARBA00022692"/>
    </source>
</evidence>
<dbReference type="EMBL" id="CAJNOC010000667">
    <property type="protein sequence ID" value="CAF0789553.1"/>
    <property type="molecule type" value="Genomic_DNA"/>
</dbReference>
<dbReference type="GO" id="GO:0055088">
    <property type="term" value="P:lipid homeostasis"/>
    <property type="evidence" value="ECO:0007669"/>
    <property type="project" value="TreeGrafter"/>
</dbReference>
<proteinExistence type="predicted"/>
<dbReference type="AlphaFoldDB" id="A0A813S3C6"/>
<feature type="domain" description="TLC" evidence="7">
    <location>
        <begin position="40"/>
        <end position="242"/>
    </location>
</feature>
<evidence type="ECO:0000256" key="1">
    <source>
        <dbReference type="ARBA" id="ARBA00004141"/>
    </source>
</evidence>
<evidence type="ECO:0000256" key="6">
    <source>
        <dbReference type="SAM" id="Phobius"/>
    </source>
</evidence>
<dbReference type="InterPro" id="IPR006634">
    <property type="entry name" value="TLC-dom"/>
</dbReference>
<dbReference type="PROSITE" id="PS50922">
    <property type="entry name" value="TLC"/>
    <property type="match status" value="1"/>
</dbReference>
<organism evidence="8 9">
    <name type="scientific">Brachionus calyciflorus</name>
    <dbReference type="NCBI Taxonomy" id="104777"/>
    <lineage>
        <taxon>Eukaryota</taxon>
        <taxon>Metazoa</taxon>
        <taxon>Spiralia</taxon>
        <taxon>Gnathifera</taxon>
        <taxon>Rotifera</taxon>
        <taxon>Eurotatoria</taxon>
        <taxon>Monogononta</taxon>
        <taxon>Pseudotrocha</taxon>
        <taxon>Ploima</taxon>
        <taxon>Brachionidae</taxon>
        <taxon>Brachionus</taxon>
    </lineage>
</organism>
<evidence type="ECO:0000256" key="4">
    <source>
        <dbReference type="ARBA" id="ARBA00023136"/>
    </source>
</evidence>